<keyword evidence="2" id="KW-1185">Reference proteome</keyword>
<evidence type="ECO:0000313" key="1">
    <source>
        <dbReference type="EMBL" id="MEQ2204305.1"/>
    </source>
</evidence>
<accession>A0ABV0R871</accession>
<reference evidence="1 2" key="1">
    <citation type="submission" date="2021-06" db="EMBL/GenBank/DDBJ databases">
        <authorList>
            <person name="Palmer J.M."/>
        </authorList>
    </citation>
    <scope>NUCLEOTIDE SEQUENCE [LARGE SCALE GENOMIC DNA]</scope>
    <source>
        <strain evidence="1 2">XC_2019</strain>
        <tissue evidence="1">Muscle</tissue>
    </source>
</reference>
<dbReference type="PROSITE" id="PS51257">
    <property type="entry name" value="PROKAR_LIPOPROTEIN"/>
    <property type="match status" value="1"/>
</dbReference>
<dbReference type="Proteomes" id="UP001434883">
    <property type="component" value="Unassembled WGS sequence"/>
</dbReference>
<dbReference type="EMBL" id="JAHRIN010036008">
    <property type="protein sequence ID" value="MEQ2204305.1"/>
    <property type="molecule type" value="Genomic_DNA"/>
</dbReference>
<sequence length="100" mass="11197">MGSMCLRWEPFHMMVFMFNSACLFGLGCSRSYITVSVILLCCFSDAHNASTLFKLSTELFSDKNQTKMKRMKIKPALPLFLPSFPSLTCHSGIDAAHPLV</sequence>
<evidence type="ECO:0008006" key="3">
    <source>
        <dbReference type="Google" id="ProtNLM"/>
    </source>
</evidence>
<protein>
    <recommendedName>
        <fullName evidence="3">Secreted protein</fullName>
    </recommendedName>
</protein>
<evidence type="ECO:0000313" key="2">
    <source>
        <dbReference type="Proteomes" id="UP001434883"/>
    </source>
</evidence>
<name>A0ABV0R871_9TELE</name>
<organism evidence="1 2">
    <name type="scientific">Xenoophorus captivus</name>
    <dbReference type="NCBI Taxonomy" id="1517983"/>
    <lineage>
        <taxon>Eukaryota</taxon>
        <taxon>Metazoa</taxon>
        <taxon>Chordata</taxon>
        <taxon>Craniata</taxon>
        <taxon>Vertebrata</taxon>
        <taxon>Euteleostomi</taxon>
        <taxon>Actinopterygii</taxon>
        <taxon>Neopterygii</taxon>
        <taxon>Teleostei</taxon>
        <taxon>Neoteleostei</taxon>
        <taxon>Acanthomorphata</taxon>
        <taxon>Ovalentaria</taxon>
        <taxon>Atherinomorphae</taxon>
        <taxon>Cyprinodontiformes</taxon>
        <taxon>Goodeidae</taxon>
        <taxon>Xenoophorus</taxon>
    </lineage>
</organism>
<proteinExistence type="predicted"/>
<gene>
    <name evidence="1" type="ORF">XENOCAPTIV_011171</name>
</gene>
<comment type="caution">
    <text evidence="1">The sequence shown here is derived from an EMBL/GenBank/DDBJ whole genome shotgun (WGS) entry which is preliminary data.</text>
</comment>